<dbReference type="InterPro" id="IPR032675">
    <property type="entry name" value="LRR_dom_sf"/>
</dbReference>
<name>D7KW35_ARALL</name>
<evidence type="ECO:0008006" key="4">
    <source>
        <dbReference type="Google" id="ProtNLM"/>
    </source>
</evidence>
<evidence type="ECO:0000313" key="3">
    <source>
        <dbReference type="Proteomes" id="UP000008694"/>
    </source>
</evidence>
<dbReference type="Proteomes" id="UP000008694">
    <property type="component" value="Unassembled WGS sequence"/>
</dbReference>
<dbReference type="HOGENOM" id="CLU_2389186_0_0_1"/>
<protein>
    <recommendedName>
        <fullName evidence="4">Disease resistance protein</fullName>
    </recommendedName>
</protein>
<evidence type="ECO:0000256" key="1">
    <source>
        <dbReference type="SAM" id="SignalP"/>
    </source>
</evidence>
<organism evidence="3">
    <name type="scientific">Arabidopsis lyrata subsp. lyrata</name>
    <name type="common">Lyre-leaved rock-cress</name>
    <dbReference type="NCBI Taxonomy" id="81972"/>
    <lineage>
        <taxon>Eukaryota</taxon>
        <taxon>Viridiplantae</taxon>
        <taxon>Streptophyta</taxon>
        <taxon>Embryophyta</taxon>
        <taxon>Tracheophyta</taxon>
        <taxon>Spermatophyta</taxon>
        <taxon>Magnoliopsida</taxon>
        <taxon>eudicotyledons</taxon>
        <taxon>Gunneridae</taxon>
        <taxon>Pentapetalae</taxon>
        <taxon>rosids</taxon>
        <taxon>malvids</taxon>
        <taxon>Brassicales</taxon>
        <taxon>Brassicaceae</taxon>
        <taxon>Camelineae</taxon>
        <taxon>Arabidopsis</taxon>
    </lineage>
</organism>
<keyword evidence="1" id="KW-0732">Signal</keyword>
<reference evidence="3" key="1">
    <citation type="journal article" date="2011" name="Nat. Genet.">
        <title>The Arabidopsis lyrata genome sequence and the basis of rapid genome size change.</title>
        <authorList>
            <person name="Hu T.T."/>
            <person name="Pattyn P."/>
            <person name="Bakker E.G."/>
            <person name="Cao J."/>
            <person name="Cheng J.-F."/>
            <person name="Clark R.M."/>
            <person name="Fahlgren N."/>
            <person name="Fawcett J.A."/>
            <person name="Grimwood J."/>
            <person name="Gundlach H."/>
            <person name="Haberer G."/>
            <person name="Hollister J.D."/>
            <person name="Ossowski S."/>
            <person name="Ottilar R.P."/>
            <person name="Salamov A.A."/>
            <person name="Schneeberger K."/>
            <person name="Spannagl M."/>
            <person name="Wang X."/>
            <person name="Yang L."/>
            <person name="Nasrallah M.E."/>
            <person name="Bergelson J."/>
            <person name="Carrington J.C."/>
            <person name="Gaut B.S."/>
            <person name="Schmutz J."/>
            <person name="Mayer K.F.X."/>
            <person name="Van de Peer Y."/>
            <person name="Grigoriev I.V."/>
            <person name="Nordborg M."/>
            <person name="Weigel D."/>
            <person name="Guo Y.-L."/>
        </authorList>
    </citation>
    <scope>NUCLEOTIDE SEQUENCE [LARGE SCALE GENOMIC DNA]</scope>
    <source>
        <strain evidence="3">cv. MN47</strain>
    </source>
</reference>
<proteinExistence type="predicted"/>
<keyword evidence="3" id="KW-1185">Reference proteome</keyword>
<dbReference type="eggNOG" id="KOG4658">
    <property type="taxonomic scope" value="Eukaryota"/>
</dbReference>
<feature type="signal peptide" evidence="1">
    <location>
        <begin position="1"/>
        <end position="16"/>
    </location>
</feature>
<evidence type="ECO:0000313" key="2">
    <source>
        <dbReference type="EMBL" id="EFH64360.1"/>
    </source>
</evidence>
<feature type="chain" id="PRO_5003101595" description="Disease resistance protein" evidence="1">
    <location>
        <begin position="17"/>
        <end position="94"/>
    </location>
</feature>
<dbReference type="Gramene" id="scaffold_200473.1">
    <property type="protein sequence ID" value="scaffold_200473.1"/>
    <property type="gene ID" value="scaffold_200473.1"/>
</dbReference>
<dbReference type="AlphaFoldDB" id="D7KW35"/>
<accession>D7KW35</accession>
<sequence>MKDLTWLLFAPNLVSLQFQYSDEVEEIINKEKATNLTAISPFQKLESLYLVYLPKLESIYWSPLPFPLLKHITAYRCPKLRKLPINATSDFAKS</sequence>
<dbReference type="Gene3D" id="3.80.10.10">
    <property type="entry name" value="Ribonuclease Inhibitor"/>
    <property type="match status" value="1"/>
</dbReference>
<dbReference type="EMBL" id="GL348714">
    <property type="protein sequence ID" value="EFH64360.1"/>
    <property type="molecule type" value="Genomic_DNA"/>
</dbReference>
<gene>
    <name evidence="2" type="ORF">ARALYDRAFT_893399</name>
</gene>